<feature type="compositionally biased region" description="Low complexity" evidence="4">
    <location>
        <begin position="485"/>
        <end position="507"/>
    </location>
</feature>
<dbReference type="InterPro" id="IPR002110">
    <property type="entry name" value="Ankyrin_rpt"/>
</dbReference>
<accession>A0A8H7R0S6</accession>
<dbReference type="PANTHER" id="PTHR24198">
    <property type="entry name" value="ANKYRIN REPEAT AND PROTEIN KINASE DOMAIN-CONTAINING PROTEIN"/>
    <property type="match status" value="1"/>
</dbReference>
<reference evidence="5" key="1">
    <citation type="submission" date="2020-12" db="EMBL/GenBank/DDBJ databases">
        <title>Metabolic potential, ecology and presence of endohyphal bacteria is reflected in genomic diversity of Mucoromycotina.</title>
        <authorList>
            <person name="Muszewska A."/>
            <person name="Okrasinska A."/>
            <person name="Steczkiewicz K."/>
            <person name="Drgas O."/>
            <person name="Orlowska M."/>
            <person name="Perlinska-Lenart U."/>
            <person name="Aleksandrzak-Piekarczyk T."/>
            <person name="Szatraj K."/>
            <person name="Zielenkiewicz U."/>
            <person name="Pilsyk S."/>
            <person name="Malc E."/>
            <person name="Mieczkowski P."/>
            <person name="Kruszewska J.S."/>
            <person name="Biernat P."/>
            <person name="Pawlowska J."/>
        </authorList>
    </citation>
    <scope>NUCLEOTIDE SEQUENCE</scope>
    <source>
        <strain evidence="5">WA0000017839</strain>
    </source>
</reference>
<comment type="caution">
    <text evidence="5">The sequence shown here is derived from an EMBL/GenBank/DDBJ whole genome shotgun (WGS) entry which is preliminary data.</text>
</comment>
<feature type="region of interest" description="Disordered" evidence="4">
    <location>
        <begin position="110"/>
        <end position="140"/>
    </location>
</feature>
<keyword evidence="6" id="KW-1185">Reference proteome</keyword>
<evidence type="ECO:0000313" key="6">
    <source>
        <dbReference type="Proteomes" id="UP000603453"/>
    </source>
</evidence>
<evidence type="ECO:0000256" key="2">
    <source>
        <dbReference type="ARBA" id="ARBA00023043"/>
    </source>
</evidence>
<evidence type="ECO:0000313" key="5">
    <source>
        <dbReference type="EMBL" id="KAG2201777.1"/>
    </source>
</evidence>
<dbReference type="AlphaFoldDB" id="A0A8H7R0S6"/>
<dbReference type="PROSITE" id="PS50297">
    <property type="entry name" value="ANK_REP_REGION"/>
    <property type="match status" value="2"/>
</dbReference>
<sequence>MSYQDYYRKLSLPPVPPKSVIAQKYQQQELEDELCALIDQIDCKSLQERLQTAMDKLVLFWTDKHDRLLDSLETLEQSKKQLEHRLSIQTQHMDKSNREAQTYKARYENYAQQQRASTRRSSCKSGKSCVTSSSSARSSSCSSSYVIRSPLVDESTEPQFYDALSDNEFDLDSVLSDPDSCTLPNSPYMTPLMSPLSIKSSTEDNNESIPSPAPVKEVENPVLKYACGDGFWNTIARGKTNKAEVDTLISNYIRRGGNPNIAKNSDTVKDVKEGYGLIHAIIAVKNTAALQRVLDAGAHINVYPLASKVQDKLTPILLATKLGYLNGVKLLIEKGGIALLNQCKGPYGENALHAAVQSGSDDMVSYVLGLSQTLLLEKADNNGATPLHYACITGKTRIITLFVRDWQCRPDPRDNKGETPLHYAIRNRKLKVVVRLVGDLGVYPNPYILKQVPTPLDLAKSGGLKSVAEYLKSVGAKTTKEMEKSTNTVHSSNSSTFSGNSSASGESLTNGPSTAVVGVRRYLHTKTSQMLRSTFDL</sequence>
<feature type="repeat" description="ANK" evidence="3">
    <location>
        <begin position="416"/>
        <end position="445"/>
    </location>
</feature>
<dbReference type="Proteomes" id="UP000603453">
    <property type="component" value="Unassembled WGS sequence"/>
</dbReference>
<evidence type="ECO:0000256" key="4">
    <source>
        <dbReference type="SAM" id="MobiDB-lite"/>
    </source>
</evidence>
<dbReference type="InterPro" id="IPR036770">
    <property type="entry name" value="Ankyrin_rpt-contain_sf"/>
</dbReference>
<evidence type="ECO:0000256" key="3">
    <source>
        <dbReference type="PROSITE-ProRule" id="PRU00023"/>
    </source>
</evidence>
<dbReference type="PANTHER" id="PTHR24198:SF165">
    <property type="entry name" value="ANKYRIN REPEAT-CONTAINING PROTEIN-RELATED"/>
    <property type="match status" value="1"/>
</dbReference>
<gene>
    <name evidence="5" type="ORF">INT47_002037</name>
</gene>
<evidence type="ECO:0000256" key="1">
    <source>
        <dbReference type="ARBA" id="ARBA00022737"/>
    </source>
</evidence>
<feature type="region of interest" description="Disordered" evidence="4">
    <location>
        <begin position="478"/>
        <end position="512"/>
    </location>
</feature>
<keyword evidence="1" id="KW-0677">Repeat</keyword>
<organism evidence="5 6">
    <name type="scientific">Mucor saturninus</name>
    <dbReference type="NCBI Taxonomy" id="64648"/>
    <lineage>
        <taxon>Eukaryota</taxon>
        <taxon>Fungi</taxon>
        <taxon>Fungi incertae sedis</taxon>
        <taxon>Mucoromycota</taxon>
        <taxon>Mucoromycotina</taxon>
        <taxon>Mucoromycetes</taxon>
        <taxon>Mucorales</taxon>
        <taxon>Mucorineae</taxon>
        <taxon>Mucoraceae</taxon>
        <taxon>Mucor</taxon>
    </lineage>
</organism>
<dbReference type="OrthoDB" id="20872at2759"/>
<keyword evidence="2 3" id="KW-0040">ANK repeat</keyword>
<feature type="region of interest" description="Disordered" evidence="4">
    <location>
        <begin position="180"/>
        <end position="214"/>
    </location>
</feature>
<protein>
    <submittedName>
        <fullName evidence="5">Uncharacterized protein</fullName>
    </submittedName>
</protein>
<proteinExistence type="predicted"/>
<dbReference type="Pfam" id="PF12796">
    <property type="entry name" value="Ank_2"/>
    <property type="match status" value="2"/>
</dbReference>
<dbReference type="EMBL" id="JAEPRD010000068">
    <property type="protein sequence ID" value="KAG2201777.1"/>
    <property type="molecule type" value="Genomic_DNA"/>
</dbReference>
<dbReference type="PROSITE" id="PS50088">
    <property type="entry name" value="ANK_REPEAT"/>
    <property type="match status" value="2"/>
</dbReference>
<feature type="compositionally biased region" description="Low complexity" evidence="4">
    <location>
        <begin position="123"/>
        <end position="140"/>
    </location>
</feature>
<name>A0A8H7R0S6_9FUNG</name>
<dbReference type="Gene3D" id="1.25.40.20">
    <property type="entry name" value="Ankyrin repeat-containing domain"/>
    <property type="match status" value="1"/>
</dbReference>
<dbReference type="SMART" id="SM00248">
    <property type="entry name" value="ANK"/>
    <property type="match status" value="6"/>
</dbReference>
<feature type="repeat" description="ANK" evidence="3">
    <location>
        <begin position="382"/>
        <end position="404"/>
    </location>
</feature>
<dbReference type="SUPFAM" id="SSF48403">
    <property type="entry name" value="Ankyrin repeat"/>
    <property type="match status" value="1"/>
</dbReference>